<sequence>MMTPYDSQDHMELSGAEDERRAALAYVTEAFAEAILAGIESESFAHAALFAALQELVETYGEEAVAAFAGRLPDRIVAGEFTTAMKH</sequence>
<evidence type="ECO:0000313" key="1">
    <source>
        <dbReference type="EMBL" id="SNB77032.1"/>
    </source>
</evidence>
<proteinExistence type="predicted"/>
<organism evidence="1 2">
    <name type="scientific">Rhodoblastus acidophilus</name>
    <name type="common">Rhodopseudomonas acidophila</name>
    <dbReference type="NCBI Taxonomy" id="1074"/>
    <lineage>
        <taxon>Bacteria</taxon>
        <taxon>Pseudomonadati</taxon>
        <taxon>Pseudomonadota</taxon>
        <taxon>Alphaproteobacteria</taxon>
        <taxon>Hyphomicrobiales</taxon>
        <taxon>Rhodoblastaceae</taxon>
        <taxon>Rhodoblastus</taxon>
    </lineage>
</organism>
<keyword evidence="2" id="KW-1185">Reference proteome</keyword>
<accession>A0A212RWG6</accession>
<gene>
    <name evidence="1" type="ORF">SAMN06265338_10867</name>
</gene>
<evidence type="ECO:0000313" key="2">
    <source>
        <dbReference type="Proteomes" id="UP000198418"/>
    </source>
</evidence>
<name>A0A212RWG6_RHOAC</name>
<dbReference type="EMBL" id="FYDG01000008">
    <property type="protein sequence ID" value="SNB77032.1"/>
    <property type="molecule type" value="Genomic_DNA"/>
</dbReference>
<protein>
    <submittedName>
        <fullName evidence="1">Uncharacterized protein</fullName>
    </submittedName>
</protein>
<reference evidence="2" key="1">
    <citation type="submission" date="2017-06" db="EMBL/GenBank/DDBJ databases">
        <authorList>
            <person name="Varghese N."/>
            <person name="Submissions S."/>
        </authorList>
    </citation>
    <scope>NUCLEOTIDE SEQUENCE [LARGE SCALE GENOMIC DNA]</scope>
    <source>
        <strain evidence="2">DSM 137</strain>
    </source>
</reference>
<dbReference type="Proteomes" id="UP000198418">
    <property type="component" value="Unassembled WGS sequence"/>
</dbReference>
<dbReference type="AlphaFoldDB" id="A0A212RWG6"/>